<dbReference type="RefSeq" id="WP_012093067.1">
    <property type="nucleotide sequence ID" value="NC_009668.1"/>
</dbReference>
<gene>
    <name evidence="1" type="ordered locus">Oant_3689</name>
</gene>
<reference evidence="1 2" key="1">
    <citation type="journal article" date="2011" name="J. Bacteriol.">
        <title>Genome of Ochrobactrum anthropi ATCC 49188 T, a versatile opportunistic pathogen and symbiont of several eukaryotic hosts.</title>
        <authorList>
            <person name="Chain P.S."/>
            <person name="Lang D.M."/>
            <person name="Comerci D.J."/>
            <person name="Malfatti S.A."/>
            <person name="Vergez L.M."/>
            <person name="Shin M."/>
            <person name="Ugalde R.A."/>
            <person name="Garcia E."/>
            <person name="Tolmasky M.E."/>
        </authorList>
    </citation>
    <scope>NUCLEOTIDE SEQUENCE [LARGE SCALE GENOMIC DNA]</scope>
    <source>
        <strain evidence="2">ATCC 49188 / DSM 6882 / CCUG 24695 / JCM 21032 / LMG 3331 / NBRC 15819 / NCTC 12168 / Alc 37</strain>
    </source>
</reference>
<dbReference type="KEGG" id="oan:Oant_3689"/>
<dbReference type="STRING" id="439375.Oant_3689"/>
<organism evidence="1 2">
    <name type="scientific">Brucella anthropi (strain ATCC 49188 / DSM 6882 / CCUG 24695 / JCM 21032 / LMG 3331 / NBRC 15819 / NCTC 12168 / Alc 37)</name>
    <name type="common">Ochrobactrum anthropi</name>
    <dbReference type="NCBI Taxonomy" id="439375"/>
    <lineage>
        <taxon>Bacteria</taxon>
        <taxon>Pseudomonadati</taxon>
        <taxon>Pseudomonadota</taxon>
        <taxon>Alphaproteobacteria</taxon>
        <taxon>Hyphomicrobiales</taxon>
        <taxon>Brucellaceae</taxon>
        <taxon>Brucella/Ochrobactrum group</taxon>
        <taxon>Brucella</taxon>
    </lineage>
</organism>
<sequence length="101" mass="11084">MRTPKVKPQPKEDATIAVIPMTDVRLQWASDGVHRDGLPEGNPDTQFGVWQFGCLLCMTPVHHVAVNVALLQAGDEHNVVDLSTETILLAGQETWAQWPTG</sequence>
<keyword evidence="2" id="KW-1185">Reference proteome</keyword>
<protein>
    <submittedName>
        <fullName evidence="1">Uncharacterized protein</fullName>
    </submittedName>
</protein>
<evidence type="ECO:0000313" key="1">
    <source>
        <dbReference type="EMBL" id="ABS16395.1"/>
    </source>
</evidence>
<dbReference type="PATRIC" id="fig|439375.7.peg.3852"/>
<accession>A6X591</accession>
<dbReference type="EMBL" id="CP000759">
    <property type="protein sequence ID" value="ABS16395.1"/>
    <property type="molecule type" value="Genomic_DNA"/>
</dbReference>
<proteinExistence type="predicted"/>
<dbReference type="Proteomes" id="UP000002301">
    <property type="component" value="Chromosome 2"/>
</dbReference>
<evidence type="ECO:0000313" key="2">
    <source>
        <dbReference type="Proteomes" id="UP000002301"/>
    </source>
</evidence>
<dbReference type="HOGENOM" id="CLU_2288659_0_0_5"/>
<dbReference type="AlphaFoldDB" id="A6X591"/>
<name>A6X591_BRUA4</name>